<dbReference type="AlphaFoldDB" id="A0AAD2CN03"/>
<dbReference type="Proteomes" id="UP001295423">
    <property type="component" value="Unassembled WGS sequence"/>
</dbReference>
<organism evidence="3 4">
    <name type="scientific">Cylindrotheca closterium</name>
    <dbReference type="NCBI Taxonomy" id="2856"/>
    <lineage>
        <taxon>Eukaryota</taxon>
        <taxon>Sar</taxon>
        <taxon>Stramenopiles</taxon>
        <taxon>Ochrophyta</taxon>
        <taxon>Bacillariophyta</taxon>
        <taxon>Bacillariophyceae</taxon>
        <taxon>Bacillariophycidae</taxon>
        <taxon>Bacillariales</taxon>
        <taxon>Bacillariaceae</taxon>
        <taxon>Cylindrotheca</taxon>
    </lineage>
</organism>
<gene>
    <name evidence="3" type="ORF">CYCCA115_LOCUS6972</name>
</gene>
<evidence type="ECO:0000256" key="1">
    <source>
        <dbReference type="SAM" id="MobiDB-lite"/>
    </source>
</evidence>
<feature type="region of interest" description="Disordered" evidence="1">
    <location>
        <begin position="25"/>
        <end position="102"/>
    </location>
</feature>
<accession>A0AAD2CN03</accession>
<comment type="caution">
    <text evidence="3">The sequence shown here is derived from an EMBL/GenBank/DDBJ whole genome shotgun (WGS) entry which is preliminary data.</text>
</comment>
<proteinExistence type="predicted"/>
<reference evidence="3" key="1">
    <citation type="submission" date="2023-08" db="EMBL/GenBank/DDBJ databases">
        <authorList>
            <person name="Audoor S."/>
            <person name="Bilcke G."/>
        </authorList>
    </citation>
    <scope>NUCLEOTIDE SEQUENCE</scope>
</reference>
<dbReference type="EMBL" id="CAKOGP040000890">
    <property type="protein sequence ID" value="CAJ1940298.1"/>
    <property type="molecule type" value="Genomic_DNA"/>
</dbReference>
<keyword evidence="4" id="KW-1185">Reference proteome</keyword>
<feature type="compositionally biased region" description="Acidic residues" evidence="1">
    <location>
        <begin position="81"/>
        <end position="90"/>
    </location>
</feature>
<evidence type="ECO:0000313" key="3">
    <source>
        <dbReference type="EMBL" id="CAJ1940298.1"/>
    </source>
</evidence>
<name>A0AAD2CN03_9STRA</name>
<feature type="compositionally biased region" description="Polar residues" evidence="1">
    <location>
        <begin position="25"/>
        <end position="36"/>
    </location>
</feature>
<feature type="chain" id="PRO_5042017664" evidence="2">
    <location>
        <begin position="21"/>
        <end position="585"/>
    </location>
</feature>
<protein>
    <submittedName>
        <fullName evidence="3">Uncharacterized protein</fullName>
    </submittedName>
</protein>
<feature type="signal peptide" evidence="2">
    <location>
        <begin position="1"/>
        <end position="20"/>
    </location>
</feature>
<evidence type="ECO:0000256" key="2">
    <source>
        <dbReference type="SAM" id="SignalP"/>
    </source>
</evidence>
<keyword evidence="2" id="KW-0732">Signal</keyword>
<sequence>MKFHFLLFATAAFQLESGCAFVTTPSRNSPSFSTTELAGKTRKARRMQKVEKQNRLIDAIDDANGKETKKKKKQRSSGGPPDDDDEEEDSAAAARAQMENRPELSTMIVDEETGFELIQQGKNVLDVVTRKAVKLSDKGPEYRLAQMFPGVPPEIREKHRLDWNTVEVPEMVEKLRAACSVKLEDGSTGMPPFPSISNEGLDFVLANRDLLGRRMKKTLGRLTMRTAWLEDGDKETKEMNAFWMNFMTLENHISAPFRQIIQDAEGRVGPNFGNLELAKYCDGDLYERIGNYIVLKGMVAHWEKKVVDADYIEKNPQTEKNRVSILAVGDPKRYLPEPPILFTLKECTQVCAMAQQMCQLFVESDDLFGDFPPEITFLEDALKIKGGTALRKYMIDDFCPKRGITPEALREGMRRLFQQLDNMQKDPYADLTNKVESLFRAMAVGTDDERNPYEPYLCNLDQNGPGYFQTYTFNHNKQSIVRFLDNKYENGKIEFIGLPEDDDTSNDEGLLGGLGSMFNFGKKGGGPVKSLRSEPKSGDNFIYQAPAERAMGRPHELGWLEKLETPEENWVRLGQVPAGRIITEE</sequence>
<evidence type="ECO:0000313" key="4">
    <source>
        <dbReference type="Proteomes" id="UP001295423"/>
    </source>
</evidence>